<dbReference type="Pfam" id="PF01070">
    <property type="entry name" value="FMN_dh"/>
    <property type="match status" value="1"/>
</dbReference>
<dbReference type="InterPro" id="IPR000262">
    <property type="entry name" value="FMN-dep_DH"/>
</dbReference>
<comment type="caution">
    <text evidence="9">The sequence shown here is derived from an EMBL/GenBank/DDBJ whole genome shotgun (WGS) entry which is preliminary data.</text>
</comment>
<dbReference type="Proteomes" id="UP000650582">
    <property type="component" value="Unassembled WGS sequence"/>
</dbReference>
<sequence length="671" mass="73383">MTSSLSVAHDDRGNTRTNGEGVRSMRFRSEYPRTEAIQSEAQNQPTTLDGCKPLSFSPSIMLRRQAFACARRTARTLTTSASAANPRSTRAAINPSPAITAGRRLYAFAFGVGGVTLGLVGYKLLPRGGESHQQDIPIELSGRLIPFSEVQKHNTRDSCWVVINGEIYDVTGFLNDHPGGIGPILKVAGSDATRVFVPIHPPDTLSTLPPTSHVGTVDPTTLPAQLTQLTAEELRIKEARANLPSPEAAINLADIEKLAQTVLTQTAWAYYRSAGDDEFSYRENNYAFRRYWFRPRVCVYFPTEFTRTYTYLRDRMNKVSEIQTSTTILGIPTSLPIFVSPAALARLGHPDGEVGITRGVASEGIIQGVSINASCSLNEINDARSTDFSPSSLSHSTSPGQTHSSVTPATTTQNPDASSQQPLIFQIYLNKQRDLSKSLLQKVESMGFRALMVTVDAAVSGNRELDRRTKDEGKFTGPAQYGTGTGEAGKKTQGVAQAISGYQDPDVCWDDIAWIRSITKLPLVVKGIQCVEDAEKAYEHGVEGIVLSNHGGRELDFSPAPIDILHELRQKRPDIFKDGRMEVFIDGGIRRGTDVLKALCLGAKAVGLGRPFLYANAAWGEDGVRRCVQIMREEIETGMRLLGVTRVEDLGPHHVKYMDREPAPIPRTDSP</sequence>
<dbReference type="GO" id="GO:0020037">
    <property type="term" value="F:heme binding"/>
    <property type="evidence" value="ECO:0007669"/>
    <property type="project" value="InterPro"/>
</dbReference>
<feature type="region of interest" description="Disordered" evidence="6">
    <location>
        <begin position="386"/>
        <end position="418"/>
    </location>
</feature>
<dbReference type="Gene3D" id="3.10.120.10">
    <property type="entry name" value="Cytochrome b5-like heme/steroid binding domain"/>
    <property type="match status" value="1"/>
</dbReference>
<feature type="domain" description="FMN hydroxy acid dehydrogenase" evidence="8">
    <location>
        <begin position="244"/>
        <end position="660"/>
    </location>
</feature>
<evidence type="ECO:0000259" key="8">
    <source>
        <dbReference type="PROSITE" id="PS51349"/>
    </source>
</evidence>
<evidence type="ECO:0000313" key="10">
    <source>
        <dbReference type="Proteomes" id="UP000650582"/>
    </source>
</evidence>
<evidence type="ECO:0000256" key="1">
    <source>
        <dbReference type="ARBA" id="ARBA00001917"/>
    </source>
</evidence>
<evidence type="ECO:0000256" key="4">
    <source>
        <dbReference type="ARBA" id="ARBA00023002"/>
    </source>
</evidence>
<dbReference type="PANTHER" id="PTHR10578:SF101">
    <property type="entry name" value="L-LACTATE DEHYDROGENASE (CYTOCHROME B2)"/>
    <property type="match status" value="1"/>
</dbReference>
<dbReference type="GO" id="GO:0046872">
    <property type="term" value="F:metal ion binding"/>
    <property type="evidence" value="ECO:0007669"/>
    <property type="project" value="UniProtKB-KW"/>
</dbReference>
<keyword evidence="5" id="KW-0408">Iron</keyword>
<evidence type="ECO:0000256" key="5">
    <source>
        <dbReference type="ARBA" id="ARBA00023004"/>
    </source>
</evidence>
<dbReference type="PANTHER" id="PTHR10578">
    <property type="entry name" value="S -2-HYDROXY-ACID OXIDASE-RELATED"/>
    <property type="match status" value="1"/>
</dbReference>
<dbReference type="SUPFAM" id="SSF51395">
    <property type="entry name" value="FMN-linked oxidoreductases"/>
    <property type="match status" value="1"/>
</dbReference>
<keyword evidence="3" id="KW-0479">Metal-binding</keyword>
<protein>
    <submittedName>
        <fullName evidence="9">FMN-dependent dehydrogenase</fullName>
    </submittedName>
</protein>
<dbReference type="Pfam" id="PF00173">
    <property type="entry name" value="Cyt-b5"/>
    <property type="match status" value="1"/>
</dbReference>
<dbReference type="InterPro" id="IPR018506">
    <property type="entry name" value="Cyt_B5_heme-BS"/>
</dbReference>
<organism evidence="9 10">
    <name type="scientific">Rhizoctonia solani</name>
    <dbReference type="NCBI Taxonomy" id="456999"/>
    <lineage>
        <taxon>Eukaryota</taxon>
        <taxon>Fungi</taxon>
        <taxon>Dikarya</taxon>
        <taxon>Basidiomycota</taxon>
        <taxon>Agaricomycotina</taxon>
        <taxon>Agaricomycetes</taxon>
        <taxon>Cantharellales</taxon>
        <taxon>Ceratobasidiaceae</taxon>
        <taxon>Rhizoctonia</taxon>
    </lineage>
</organism>
<reference evidence="9" key="1">
    <citation type="submission" date="2020-09" db="EMBL/GenBank/DDBJ databases">
        <title>Comparative genome analyses of four rice-infecting Rhizoctonia solani isolates reveal extensive enrichment of homogalacturonan modification genes.</title>
        <authorList>
            <person name="Lee D.-Y."/>
            <person name="Jeon J."/>
            <person name="Kim K.-T."/>
            <person name="Cheong K."/>
            <person name="Song H."/>
            <person name="Choi G."/>
            <person name="Ko J."/>
            <person name="Opiyo S.O."/>
            <person name="Zuo S."/>
            <person name="Madhav S."/>
            <person name="Lee Y.-H."/>
            <person name="Wang G.-L."/>
        </authorList>
    </citation>
    <scope>NUCLEOTIDE SEQUENCE</scope>
    <source>
        <strain evidence="9">AG1-IA YN-7</strain>
    </source>
</reference>
<evidence type="ECO:0000256" key="3">
    <source>
        <dbReference type="ARBA" id="ARBA00022723"/>
    </source>
</evidence>
<proteinExistence type="predicted"/>
<feature type="domain" description="Cytochrome b5 heme-binding" evidence="7">
    <location>
        <begin position="142"/>
        <end position="218"/>
    </location>
</feature>
<keyword evidence="4" id="KW-0560">Oxidoreductase</keyword>
<feature type="region of interest" description="Disordered" evidence="6">
    <location>
        <begin position="469"/>
        <end position="489"/>
    </location>
</feature>
<dbReference type="SUPFAM" id="SSF55856">
    <property type="entry name" value="Cytochrome b5-like heme/steroid binding domain"/>
    <property type="match status" value="1"/>
</dbReference>
<dbReference type="PROSITE" id="PS51349">
    <property type="entry name" value="FMN_HYDROXY_ACID_DH_2"/>
    <property type="match status" value="1"/>
</dbReference>
<dbReference type="PROSITE" id="PS00191">
    <property type="entry name" value="CYTOCHROME_B5_1"/>
    <property type="match status" value="1"/>
</dbReference>
<gene>
    <name evidence="9" type="ORF">RHS04_04552</name>
</gene>
<dbReference type="AlphaFoldDB" id="A0A8H7H8X0"/>
<feature type="compositionally biased region" description="Low complexity" evidence="6">
    <location>
        <begin position="386"/>
        <end position="399"/>
    </location>
</feature>
<dbReference type="InterPro" id="IPR037396">
    <property type="entry name" value="FMN_HAD"/>
</dbReference>
<dbReference type="InterPro" id="IPR013785">
    <property type="entry name" value="Aldolase_TIM"/>
</dbReference>
<comment type="cofactor">
    <cofactor evidence="1">
        <name>FMN</name>
        <dbReference type="ChEBI" id="CHEBI:58210"/>
    </cofactor>
</comment>
<feature type="compositionally biased region" description="Polar residues" evidence="6">
    <location>
        <begin position="400"/>
        <end position="418"/>
    </location>
</feature>
<keyword evidence="2" id="KW-0349">Heme</keyword>
<dbReference type="InterPro" id="IPR036400">
    <property type="entry name" value="Cyt_B5-like_heme/steroid_sf"/>
</dbReference>
<dbReference type="PROSITE" id="PS50255">
    <property type="entry name" value="CYTOCHROME_B5_2"/>
    <property type="match status" value="1"/>
</dbReference>
<dbReference type="GO" id="GO:0006089">
    <property type="term" value="P:lactate metabolic process"/>
    <property type="evidence" value="ECO:0007669"/>
    <property type="project" value="TreeGrafter"/>
</dbReference>
<dbReference type="CDD" id="cd02922">
    <property type="entry name" value="FCB2_FMN"/>
    <property type="match status" value="1"/>
</dbReference>
<dbReference type="Gene3D" id="3.20.20.70">
    <property type="entry name" value="Aldolase class I"/>
    <property type="match status" value="1"/>
</dbReference>
<feature type="region of interest" description="Disordered" evidence="6">
    <location>
        <begin position="1"/>
        <end position="26"/>
    </location>
</feature>
<name>A0A8H7H8X0_9AGAM</name>
<evidence type="ECO:0000259" key="7">
    <source>
        <dbReference type="PROSITE" id="PS50255"/>
    </source>
</evidence>
<dbReference type="InterPro" id="IPR037458">
    <property type="entry name" value="L-MDH/L-LDH_FMN-bd"/>
</dbReference>
<dbReference type="GO" id="GO:0004460">
    <property type="term" value="F:L-lactate dehydrogenase (cytochrome) activity"/>
    <property type="evidence" value="ECO:0007669"/>
    <property type="project" value="TreeGrafter"/>
</dbReference>
<dbReference type="InterPro" id="IPR001199">
    <property type="entry name" value="Cyt_B5-like_heme/steroid-bd"/>
</dbReference>
<evidence type="ECO:0000256" key="2">
    <source>
        <dbReference type="ARBA" id="ARBA00022617"/>
    </source>
</evidence>
<evidence type="ECO:0000256" key="6">
    <source>
        <dbReference type="SAM" id="MobiDB-lite"/>
    </source>
</evidence>
<evidence type="ECO:0000313" key="9">
    <source>
        <dbReference type="EMBL" id="KAF8679869.1"/>
    </source>
</evidence>
<accession>A0A8H7H8X0</accession>
<dbReference type="SMART" id="SM01117">
    <property type="entry name" value="Cyt-b5"/>
    <property type="match status" value="1"/>
</dbReference>
<dbReference type="EMBL" id="JACYCC010000037">
    <property type="protein sequence ID" value="KAF8679869.1"/>
    <property type="molecule type" value="Genomic_DNA"/>
</dbReference>